<dbReference type="KEGG" id="rbd:ALSL_1344"/>
<keyword evidence="2" id="KW-0131">Cell cycle</keyword>
<keyword evidence="3" id="KW-1185">Reference proteome</keyword>
<sequence>MSEAVAGEIRRRLAVALTPQTLEVVDEGHLHAGHAHAGKGHYRVRIVSAAFAGVPPLRRHRMVYAALDDLLEQGIHALSIEAHPPV</sequence>
<comment type="similarity">
    <text evidence="1">Belongs to the BolA/IbaG family.</text>
</comment>
<dbReference type="PANTHER" id="PTHR46230:SF7">
    <property type="entry name" value="BOLA-LIKE PROTEIN 1"/>
    <property type="match status" value="1"/>
</dbReference>
<protein>
    <submittedName>
        <fullName evidence="2">Cell division protein BolA</fullName>
    </submittedName>
</protein>
<dbReference type="InterPro" id="IPR036065">
    <property type="entry name" value="BolA-like_sf"/>
</dbReference>
<proteinExistence type="inferred from homology"/>
<dbReference type="Proteomes" id="UP000270530">
    <property type="component" value="Chromosome"/>
</dbReference>
<dbReference type="RefSeq" id="WP_126537624.1">
    <property type="nucleotide sequence ID" value="NZ_AP018560.1"/>
</dbReference>
<dbReference type="PANTHER" id="PTHR46230">
    <property type="match status" value="1"/>
</dbReference>
<dbReference type="GO" id="GO:0051301">
    <property type="term" value="P:cell division"/>
    <property type="evidence" value="ECO:0007669"/>
    <property type="project" value="UniProtKB-KW"/>
</dbReference>
<dbReference type="EMBL" id="AP018560">
    <property type="protein sequence ID" value="BBD80001.1"/>
    <property type="molecule type" value="Genomic_DNA"/>
</dbReference>
<dbReference type="AlphaFoldDB" id="A0A2Z6E5H9"/>
<dbReference type="PIRSF" id="PIRSF003113">
    <property type="entry name" value="BolA"/>
    <property type="match status" value="1"/>
</dbReference>
<dbReference type="OrthoDB" id="9801469at2"/>
<reference evidence="3" key="2">
    <citation type="submission" date="2018-06" db="EMBL/GenBank/DDBJ databases">
        <title>Genome sequence of Rhodanobacteraceae bacterium strain Dysh456.</title>
        <authorList>
            <person name="Fukui M."/>
        </authorList>
    </citation>
    <scope>NUCLEOTIDE SEQUENCE [LARGE SCALE GENOMIC DNA]</scope>
    <source>
        <strain evidence="3">Dysh456</strain>
    </source>
</reference>
<evidence type="ECO:0000256" key="1">
    <source>
        <dbReference type="RuleBase" id="RU003860"/>
    </source>
</evidence>
<dbReference type="GO" id="GO:0016226">
    <property type="term" value="P:iron-sulfur cluster assembly"/>
    <property type="evidence" value="ECO:0007669"/>
    <property type="project" value="TreeGrafter"/>
</dbReference>
<dbReference type="SUPFAM" id="SSF82657">
    <property type="entry name" value="BolA-like"/>
    <property type="match status" value="1"/>
</dbReference>
<name>A0A2Z6E5H9_9GAMM</name>
<reference evidence="3" key="1">
    <citation type="submission" date="2018-04" db="EMBL/GenBank/DDBJ databases">
        <authorList>
            <person name="Watanabe M."/>
            <person name="Kojima H."/>
        </authorList>
    </citation>
    <scope>NUCLEOTIDE SEQUENCE [LARGE SCALE GENOMIC DNA]</scope>
    <source>
        <strain evidence="3">Dysh456</strain>
    </source>
</reference>
<dbReference type="InterPro" id="IPR002634">
    <property type="entry name" value="BolA"/>
</dbReference>
<gene>
    <name evidence="2" type="ORF">ALSL_1344</name>
</gene>
<organism evidence="2 3">
    <name type="scientific">Aerosticca soli</name>
    <dbReference type="NCBI Taxonomy" id="2010829"/>
    <lineage>
        <taxon>Bacteria</taxon>
        <taxon>Pseudomonadati</taxon>
        <taxon>Pseudomonadota</taxon>
        <taxon>Gammaproteobacteria</taxon>
        <taxon>Lysobacterales</taxon>
        <taxon>Rhodanobacteraceae</taxon>
        <taxon>Aerosticca</taxon>
    </lineage>
</organism>
<evidence type="ECO:0000313" key="3">
    <source>
        <dbReference type="Proteomes" id="UP000270530"/>
    </source>
</evidence>
<dbReference type="Gene3D" id="3.30.300.90">
    <property type="entry name" value="BolA-like"/>
    <property type="match status" value="1"/>
</dbReference>
<accession>A0A2Z6E5H9</accession>
<evidence type="ECO:0000313" key="2">
    <source>
        <dbReference type="EMBL" id="BBD80001.1"/>
    </source>
</evidence>
<dbReference type="Pfam" id="PF01722">
    <property type="entry name" value="BolA"/>
    <property type="match status" value="1"/>
</dbReference>
<keyword evidence="2" id="KW-0132">Cell division</keyword>